<dbReference type="AlphaFoldDB" id="A0A4Q8LUH1"/>
<name>A0A4Q8LUH1_9GAMM</name>
<keyword evidence="1" id="KW-0812">Transmembrane</keyword>
<evidence type="ECO:0000313" key="3">
    <source>
        <dbReference type="Proteomes" id="UP000292087"/>
    </source>
</evidence>
<feature type="transmembrane region" description="Helical" evidence="1">
    <location>
        <begin position="66"/>
        <end position="89"/>
    </location>
</feature>
<feature type="transmembrane region" description="Helical" evidence="1">
    <location>
        <begin position="37"/>
        <end position="59"/>
    </location>
</feature>
<protein>
    <submittedName>
        <fullName evidence="2">Uncharacterized protein</fullName>
    </submittedName>
</protein>
<reference evidence="2 3" key="1">
    <citation type="submission" date="2019-02" db="EMBL/GenBank/DDBJ databases">
        <title>WGS of Pseudoxanthomonas species novum from clinical isolates.</title>
        <authorList>
            <person name="Bernier A.-M."/>
            <person name="Bernard K."/>
            <person name="Vachon A."/>
        </authorList>
    </citation>
    <scope>NUCLEOTIDE SEQUENCE [LARGE SCALE GENOMIC DNA]</scope>
    <source>
        <strain evidence="2 3">NML140781</strain>
    </source>
</reference>
<sequence>MKWKLIVSHACLLFLAGVVVGILEIRPDPLEIRGLLVSYLLNAAALFLVEAGIYVNLAYRASSRPWLHAGAAALLNELAAGGLFLIFFVDSFGAAWSLAVFDHVISLAALLLGTFTGLRLRRMPRVSM</sequence>
<dbReference type="EMBL" id="SHMF01000003">
    <property type="protein sequence ID" value="TAA34693.1"/>
    <property type="molecule type" value="Genomic_DNA"/>
</dbReference>
<dbReference type="Proteomes" id="UP000292087">
    <property type="component" value="Unassembled WGS sequence"/>
</dbReference>
<evidence type="ECO:0000313" key="2">
    <source>
        <dbReference type="EMBL" id="TAA34693.1"/>
    </source>
</evidence>
<accession>A0A4Q8LUH1</accession>
<organism evidence="2 3">
    <name type="scientific">Pseudoxanthomonas winnipegensis</name>
    <dbReference type="NCBI Taxonomy" id="2480810"/>
    <lineage>
        <taxon>Bacteria</taxon>
        <taxon>Pseudomonadati</taxon>
        <taxon>Pseudomonadota</taxon>
        <taxon>Gammaproteobacteria</taxon>
        <taxon>Lysobacterales</taxon>
        <taxon>Lysobacteraceae</taxon>
        <taxon>Pseudoxanthomonas</taxon>
    </lineage>
</organism>
<evidence type="ECO:0000256" key="1">
    <source>
        <dbReference type="SAM" id="Phobius"/>
    </source>
</evidence>
<gene>
    <name evidence="2" type="ORF">EA656_13405</name>
</gene>
<keyword evidence="1" id="KW-0472">Membrane</keyword>
<comment type="caution">
    <text evidence="2">The sequence shown here is derived from an EMBL/GenBank/DDBJ whole genome shotgun (WGS) entry which is preliminary data.</text>
</comment>
<dbReference type="RefSeq" id="WP_130524073.1">
    <property type="nucleotide sequence ID" value="NZ_SHLZ01000002.1"/>
</dbReference>
<keyword evidence="1" id="KW-1133">Transmembrane helix</keyword>
<feature type="transmembrane region" description="Helical" evidence="1">
    <location>
        <begin position="95"/>
        <end position="118"/>
    </location>
</feature>
<proteinExistence type="predicted"/>